<protein>
    <recommendedName>
        <fullName evidence="3">FLZ-type domain-containing protein</fullName>
    </recommendedName>
</protein>
<dbReference type="Proteomes" id="UP000190675">
    <property type="component" value="Chromosome I"/>
</dbReference>
<dbReference type="AlphaFoldDB" id="A0A1M5IGV1"/>
<gene>
    <name evidence="1" type="ORF">SAMN05444169_1558</name>
</gene>
<evidence type="ECO:0000313" key="2">
    <source>
        <dbReference type="Proteomes" id="UP000190675"/>
    </source>
</evidence>
<evidence type="ECO:0000313" key="1">
    <source>
        <dbReference type="EMBL" id="SHG27456.1"/>
    </source>
</evidence>
<reference evidence="1 2" key="1">
    <citation type="submission" date="2016-11" db="EMBL/GenBank/DDBJ databases">
        <authorList>
            <person name="Jaros S."/>
            <person name="Januszkiewicz K."/>
            <person name="Wedrychowicz H."/>
        </authorList>
    </citation>
    <scope>NUCLEOTIDE SEQUENCE [LARGE SCALE GENOMIC DNA]</scope>
    <source>
        <strain evidence="1 2">GAS242</strain>
    </source>
</reference>
<proteinExistence type="predicted"/>
<dbReference type="EMBL" id="LT670818">
    <property type="protein sequence ID" value="SHG27456.1"/>
    <property type="molecule type" value="Genomic_DNA"/>
</dbReference>
<evidence type="ECO:0008006" key="3">
    <source>
        <dbReference type="Google" id="ProtNLM"/>
    </source>
</evidence>
<sequence>MNLPRKLVLGRHMRFALVNGRSPREDCFCVMCERSIGTTYLREVGTKLVYCDQNCYADHCQSAALALASDARAS</sequence>
<name>A0A1M5IGV1_9BRAD</name>
<accession>A0A1M5IGV1</accession>
<organism evidence="1 2">
    <name type="scientific">Bradyrhizobium erythrophlei</name>
    <dbReference type="NCBI Taxonomy" id="1437360"/>
    <lineage>
        <taxon>Bacteria</taxon>
        <taxon>Pseudomonadati</taxon>
        <taxon>Pseudomonadota</taxon>
        <taxon>Alphaproteobacteria</taxon>
        <taxon>Hyphomicrobiales</taxon>
        <taxon>Nitrobacteraceae</taxon>
        <taxon>Bradyrhizobium</taxon>
    </lineage>
</organism>